<protein>
    <recommendedName>
        <fullName evidence="5">Type-F conjugative transfer system protein TraW</fullName>
    </recommendedName>
</protein>
<sequence>MKPFGRLALRRTFCLCKRTLCLLGSVNTALAAGAVGPASNSDLGVIGPTYAISEPHLLEEIQHKLRAKERSGELQRLMEDARRRGIATVRNPPPVEGLQATRQARSFHVDPSFVLERNLTDVQGRLLFAAGTRKNPLEVVSLSKRLLFFDARDRRQLNQAQQLARQHGAGLKLILTGGSYLELMKAWQVRVYYDQQGTLTRRLGIRQVPALVSQEGLRLRIDELALR</sequence>
<keyword evidence="4" id="KW-1185">Reference proteome</keyword>
<keyword evidence="1" id="KW-0732">Signal</keyword>
<name>A0ABM7YNN0_9BURK</name>
<dbReference type="NCBIfam" id="TIGR02743">
    <property type="entry name" value="TraW"/>
    <property type="match status" value="1"/>
</dbReference>
<dbReference type="EMBL" id="AP025730">
    <property type="protein sequence ID" value="BDI06313.1"/>
    <property type="molecule type" value="Genomic_DNA"/>
</dbReference>
<evidence type="ECO:0000313" key="4">
    <source>
        <dbReference type="Proteomes" id="UP001057498"/>
    </source>
</evidence>
<dbReference type="Proteomes" id="UP001057498">
    <property type="component" value="Chromosome"/>
</dbReference>
<evidence type="ECO:0008006" key="5">
    <source>
        <dbReference type="Google" id="ProtNLM"/>
    </source>
</evidence>
<evidence type="ECO:0000313" key="2">
    <source>
        <dbReference type="EMBL" id="BDI06087.1"/>
    </source>
</evidence>
<gene>
    <name evidence="2" type="ORF">CATMQ487_30570</name>
    <name evidence="3" type="ORF">CATMQ487_32830</name>
</gene>
<organism evidence="2 4">
    <name type="scientific">Sphaerotilus microaerophilus</name>
    <dbReference type="NCBI Taxonomy" id="2914710"/>
    <lineage>
        <taxon>Bacteria</taxon>
        <taxon>Pseudomonadati</taxon>
        <taxon>Pseudomonadota</taxon>
        <taxon>Betaproteobacteria</taxon>
        <taxon>Burkholderiales</taxon>
        <taxon>Sphaerotilaceae</taxon>
        <taxon>Sphaerotilus</taxon>
    </lineage>
</organism>
<feature type="signal peptide" evidence="1">
    <location>
        <begin position="1"/>
        <end position="31"/>
    </location>
</feature>
<feature type="chain" id="PRO_5045028627" description="Type-F conjugative transfer system protein TraW" evidence="1">
    <location>
        <begin position="32"/>
        <end position="227"/>
    </location>
</feature>
<dbReference type="EMBL" id="AP025730">
    <property type="protein sequence ID" value="BDI06087.1"/>
    <property type="molecule type" value="Genomic_DNA"/>
</dbReference>
<accession>A0ABM7YNN0</accession>
<evidence type="ECO:0000256" key="1">
    <source>
        <dbReference type="SAM" id="SignalP"/>
    </source>
</evidence>
<evidence type="ECO:0000313" key="3">
    <source>
        <dbReference type="EMBL" id="BDI06313.1"/>
    </source>
</evidence>
<dbReference type="InterPro" id="IPR014114">
    <property type="entry name" value="TraW"/>
</dbReference>
<reference evidence="2" key="1">
    <citation type="submission" date="2022-04" db="EMBL/GenBank/DDBJ databases">
        <title>Whole genome sequence of Sphaerotilus sp. FB-5.</title>
        <authorList>
            <person name="Takeda M."/>
            <person name="Narihara S."/>
            <person name="Akimoto M."/>
            <person name="Akimoto R."/>
            <person name="Nishiyashiki S."/>
            <person name="Murakami T."/>
        </authorList>
    </citation>
    <scope>NUCLEOTIDE SEQUENCE</scope>
    <source>
        <strain evidence="2">FB-5</strain>
    </source>
</reference>
<proteinExistence type="predicted"/>